<dbReference type="GO" id="GO:0008251">
    <property type="term" value="F:tRNA-specific adenosine deaminase activity"/>
    <property type="evidence" value="ECO:0007669"/>
    <property type="project" value="TreeGrafter"/>
</dbReference>
<dbReference type="PANTHER" id="PTHR10910:SF62">
    <property type="entry name" value="AT07585P-RELATED"/>
    <property type="match status" value="1"/>
</dbReference>
<reference evidence="4" key="1">
    <citation type="submission" date="2018-04" db="EMBL/GenBank/DDBJ databases">
        <title>Transcriptome assembly of Sipha flava.</title>
        <authorList>
            <person name="Scully E.D."/>
            <person name="Geib S.M."/>
            <person name="Palmer N.A."/>
            <person name="Koch K."/>
            <person name="Bradshaw J."/>
            <person name="Heng-Moss T."/>
            <person name="Sarath G."/>
        </authorList>
    </citation>
    <scope>NUCLEOTIDE SEQUENCE</scope>
</reference>
<organism evidence="4">
    <name type="scientific">Sipha flava</name>
    <name type="common">yellow sugarcane aphid</name>
    <dbReference type="NCBI Taxonomy" id="143950"/>
    <lineage>
        <taxon>Eukaryota</taxon>
        <taxon>Metazoa</taxon>
        <taxon>Ecdysozoa</taxon>
        <taxon>Arthropoda</taxon>
        <taxon>Hexapoda</taxon>
        <taxon>Insecta</taxon>
        <taxon>Pterygota</taxon>
        <taxon>Neoptera</taxon>
        <taxon>Paraneoptera</taxon>
        <taxon>Hemiptera</taxon>
        <taxon>Sternorrhyncha</taxon>
        <taxon>Aphidomorpha</taxon>
        <taxon>Aphidoidea</taxon>
        <taxon>Aphididae</taxon>
        <taxon>Sipha</taxon>
    </lineage>
</organism>
<dbReference type="SMART" id="SM00358">
    <property type="entry name" value="DSRM"/>
    <property type="match status" value="2"/>
</dbReference>
<dbReference type="PROSITE" id="PS50141">
    <property type="entry name" value="A_DEAMIN_EDITASE"/>
    <property type="match status" value="1"/>
</dbReference>
<protein>
    <submittedName>
        <fullName evidence="4 6">Double-stranded RNA-specific editase 1</fullName>
    </submittedName>
</protein>
<dbReference type="GO" id="GO:0006382">
    <property type="term" value="P:adenosine to inosine editing"/>
    <property type="evidence" value="ECO:0007669"/>
    <property type="project" value="TreeGrafter"/>
</dbReference>
<dbReference type="EMBL" id="GGMS01008745">
    <property type="protein sequence ID" value="MBY77948.1"/>
    <property type="molecule type" value="Transcribed_RNA"/>
</dbReference>
<keyword evidence="1" id="KW-0694">RNA-binding</keyword>
<dbReference type="GO" id="GO:0003725">
    <property type="term" value="F:double-stranded RNA binding"/>
    <property type="evidence" value="ECO:0007669"/>
    <property type="project" value="TreeGrafter"/>
</dbReference>
<feature type="domain" description="A to I editase" evidence="3">
    <location>
        <begin position="265"/>
        <end position="581"/>
    </location>
</feature>
<dbReference type="PANTHER" id="PTHR10910">
    <property type="entry name" value="EUKARYOTE SPECIFIC DSRNA BINDING PROTEIN"/>
    <property type="match status" value="1"/>
</dbReference>
<dbReference type="GO" id="GO:0005737">
    <property type="term" value="C:cytoplasm"/>
    <property type="evidence" value="ECO:0007669"/>
    <property type="project" value="TreeGrafter"/>
</dbReference>
<dbReference type="Pfam" id="PF00035">
    <property type="entry name" value="dsrm"/>
    <property type="match status" value="1"/>
</dbReference>
<dbReference type="AlphaFoldDB" id="A0A2S2QJQ6"/>
<gene>
    <name evidence="4" type="primary">Adarb1</name>
    <name evidence="6" type="synonym">LOC112689308</name>
    <name evidence="4" type="ORF">g.2150</name>
</gene>
<dbReference type="RefSeq" id="XP_025418738.1">
    <property type="nucleotide sequence ID" value="XM_025562953.1"/>
</dbReference>
<dbReference type="InterPro" id="IPR002466">
    <property type="entry name" value="A_deamin"/>
</dbReference>
<dbReference type="CDD" id="cd00048">
    <property type="entry name" value="DSRM_SF"/>
    <property type="match status" value="1"/>
</dbReference>
<dbReference type="SMART" id="SM00552">
    <property type="entry name" value="ADEAMc"/>
    <property type="match status" value="1"/>
</dbReference>
<name>A0A2S2QJQ6_9HEMI</name>
<dbReference type="Pfam" id="PF02137">
    <property type="entry name" value="A_deamin"/>
    <property type="match status" value="1"/>
</dbReference>
<dbReference type="Proteomes" id="UP000694846">
    <property type="component" value="Unplaced"/>
</dbReference>
<dbReference type="OrthoDB" id="10268011at2759"/>
<proteinExistence type="predicted"/>
<dbReference type="Gene3D" id="3.30.160.20">
    <property type="match status" value="2"/>
</dbReference>
<evidence type="ECO:0000313" key="6">
    <source>
        <dbReference type="RefSeq" id="XP_025418738.1"/>
    </source>
</evidence>
<dbReference type="GO" id="GO:0006396">
    <property type="term" value="P:RNA processing"/>
    <property type="evidence" value="ECO:0007669"/>
    <property type="project" value="InterPro"/>
</dbReference>
<feature type="domain" description="DRBM" evidence="2">
    <location>
        <begin position="162"/>
        <end position="195"/>
    </location>
</feature>
<feature type="domain" description="DRBM" evidence="2">
    <location>
        <begin position="1"/>
        <end position="68"/>
    </location>
</feature>
<evidence type="ECO:0000259" key="2">
    <source>
        <dbReference type="PROSITE" id="PS50137"/>
    </source>
</evidence>
<dbReference type="SUPFAM" id="SSF54768">
    <property type="entry name" value="dsRNA-binding domain-like"/>
    <property type="match status" value="2"/>
</dbReference>
<evidence type="ECO:0000256" key="1">
    <source>
        <dbReference type="PROSITE-ProRule" id="PRU00266"/>
    </source>
</evidence>
<sequence length="587" mass="66953">MDVNITLRDFNEKHLPHTWSDFIYDGPSHMPTFRVYLFLNDTKFEGCGSSKKRAKINAIQKFKSNFTGDVRPVVASANGHVKPFTANINSNIKHSTVGDTNRGIKRSVENDCMESALCSPPLKKLTIDAVHQTSAISILHEIFPGQNFVYEHEPSHGLLECMSVMVFGNKYLGYGRNKREAKEIACRNALKTIYEVQPIDNKFKDQIEILRTDYRDAKIIDHFAYLTDVVYQQLDFDNIKNKEYSVIASIIKVTKNDMNTAELICLATGTKCLSGNYLSLCGESLHDCHAEILTRRCLVKYFYQELLKSVKNNPSIFIYDDKSHRFRISNNVSFHLYINTAPCGEARIFSFSDSEHHSNRLNRGLLRSKIENGAGTVSVFGREVQTYDGVAQGERLVTMSCSDKLTRWNVLGLQGNLLSNFIEPIYLNSISIGSVFNMKHMKRTMYERIENMIQNLPGEYKVHKPVLRGYSILPRRLGAQSPYCINWIINEGMEIVIGSTGRTVDNKLSRLCKSQLAKEYIHLCHATNNLSTLTKDHEKIYYDSLKNKSTDYLAVKQSLILAFKFSKFGTWIQKPEEITTFELNVSV</sequence>
<evidence type="ECO:0000259" key="3">
    <source>
        <dbReference type="PROSITE" id="PS50141"/>
    </source>
</evidence>
<reference evidence="6" key="2">
    <citation type="submission" date="2025-04" db="UniProtKB">
        <authorList>
            <consortium name="RefSeq"/>
        </authorList>
    </citation>
    <scope>IDENTIFICATION</scope>
    <source>
        <tissue evidence="6">Whole body</tissue>
    </source>
</reference>
<evidence type="ECO:0000313" key="5">
    <source>
        <dbReference type="Proteomes" id="UP000694846"/>
    </source>
</evidence>
<dbReference type="GO" id="GO:0010468">
    <property type="term" value="P:regulation of gene expression"/>
    <property type="evidence" value="ECO:0007669"/>
    <property type="project" value="UniProtKB-ARBA"/>
</dbReference>
<dbReference type="InterPro" id="IPR014720">
    <property type="entry name" value="dsRBD_dom"/>
</dbReference>
<keyword evidence="5" id="KW-1185">Reference proteome</keyword>
<dbReference type="GO" id="GO:0003726">
    <property type="term" value="F:double-stranded RNA adenosine deaminase activity"/>
    <property type="evidence" value="ECO:0007669"/>
    <property type="project" value="TreeGrafter"/>
</dbReference>
<evidence type="ECO:0000313" key="4">
    <source>
        <dbReference type="EMBL" id="MBY77948.1"/>
    </source>
</evidence>
<dbReference type="PROSITE" id="PS50137">
    <property type="entry name" value="DS_RBD"/>
    <property type="match status" value="2"/>
</dbReference>
<accession>A0A2S2QJQ6</accession>
<dbReference type="GO" id="GO:0005730">
    <property type="term" value="C:nucleolus"/>
    <property type="evidence" value="ECO:0007669"/>
    <property type="project" value="TreeGrafter"/>
</dbReference>